<proteinExistence type="predicted"/>
<evidence type="ECO:0000259" key="4">
    <source>
        <dbReference type="PROSITE" id="PS51352"/>
    </source>
</evidence>
<dbReference type="GO" id="GO:0016491">
    <property type="term" value="F:oxidoreductase activity"/>
    <property type="evidence" value="ECO:0007669"/>
    <property type="project" value="UniProtKB-KW"/>
</dbReference>
<evidence type="ECO:0000256" key="3">
    <source>
        <dbReference type="PIRSR" id="PIRSR000239-1"/>
    </source>
</evidence>
<evidence type="ECO:0000313" key="5">
    <source>
        <dbReference type="EMBL" id="SFL04202.1"/>
    </source>
</evidence>
<keyword evidence="2" id="KW-0676">Redox-active center</keyword>
<accession>A0A1I4EEL3</accession>
<feature type="domain" description="Thioredoxin" evidence="4">
    <location>
        <begin position="2"/>
        <end position="157"/>
    </location>
</feature>
<dbReference type="GO" id="GO:0016209">
    <property type="term" value="F:antioxidant activity"/>
    <property type="evidence" value="ECO:0007669"/>
    <property type="project" value="InterPro"/>
</dbReference>
<feature type="active site" description="Cysteine sulfenic acid (-SOH) intermediate; for peroxidase activity" evidence="3">
    <location>
        <position position="47"/>
    </location>
</feature>
<dbReference type="InterPro" id="IPR013766">
    <property type="entry name" value="Thioredoxin_domain"/>
</dbReference>
<dbReference type="InterPro" id="IPR050455">
    <property type="entry name" value="Tpx_Peroxidase_subfamily"/>
</dbReference>
<evidence type="ECO:0000313" key="6">
    <source>
        <dbReference type="Proteomes" id="UP000199607"/>
    </source>
</evidence>
<dbReference type="InterPro" id="IPR000866">
    <property type="entry name" value="AhpC/TSA"/>
</dbReference>
<name>A0A1I4EEL3_9EURY</name>
<dbReference type="InterPro" id="IPR024706">
    <property type="entry name" value="Peroxiredoxin_AhpC-typ"/>
</dbReference>
<dbReference type="PANTHER" id="PTHR43110">
    <property type="entry name" value="THIOL PEROXIDASE"/>
    <property type="match status" value="1"/>
</dbReference>
<dbReference type="PROSITE" id="PS51352">
    <property type="entry name" value="THIOREDOXIN_2"/>
    <property type="match status" value="1"/>
</dbReference>
<evidence type="ECO:0000256" key="1">
    <source>
        <dbReference type="ARBA" id="ARBA00023002"/>
    </source>
</evidence>
<sequence length="157" mass="16966">MPSTGDEAPDFTNKVANGDVEEFTLSEHTGDGPVVLAFFPGAFTPPCSNEMVALEEHLGDFEDAGASVYGVSADSPFSLNAFRDEHDLSFPLVSDMNRETIQDYGLEIDIADLGLYGVANRAVYVLDSEGTVTYEWVADSPENEPDYDELVDAVESA</sequence>
<keyword evidence="6" id="KW-1185">Reference proteome</keyword>
<dbReference type="Proteomes" id="UP000199607">
    <property type="component" value="Unassembled WGS sequence"/>
</dbReference>
<dbReference type="PIRSF" id="PIRSF000239">
    <property type="entry name" value="AHPC"/>
    <property type="match status" value="1"/>
</dbReference>
<evidence type="ECO:0000256" key="2">
    <source>
        <dbReference type="ARBA" id="ARBA00023284"/>
    </source>
</evidence>
<dbReference type="EMBL" id="FOTC01000002">
    <property type="protein sequence ID" value="SFL04202.1"/>
    <property type="molecule type" value="Genomic_DNA"/>
</dbReference>
<dbReference type="RefSeq" id="WP_089869166.1">
    <property type="nucleotide sequence ID" value="NZ_FOTC01000002.1"/>
</dbReference>
<organism evidence="5 6">
    <name type="scientific">Halogranum rubrum</name>
    <dbReference type="NCBI Taxonomy" id="553466"/>
    <lineage>
        <taxon>Archaea</taxon>
        <taxon>Methanobacteriati</taxon>
        <taxon>Methanobacteriota</taxon>
        <taxon>Stenosarchaea group</taxon>
        <taxon>Halobacteria</taxon>
        <taxon>Halobacteriales</taxon>
        <taxon>Haloferacaceae</taxon>
    </lineage>
</organism>
<dbReference type="Gene3D" id="3.40.30.10">
    <property type="entry name" value="Glutaredoxin"/>
    <property type="match status" value="1"/>
</dbReference>
<gene>
    <name evidence="5" type="ORF">SAMN04487950_2127</name>
</gene>
<reference evidence="6" key="1">
    <citation type="submission" date="2016-10" db="EMBL/GenBank/DDBJ databases">
        <authorList>
            <person name="Varghese N."/>
            <person name="Submissions S."/>
        </authorList>
    </citation>
    <scope>NUCLEOTIDE SEQUENCE [LARGE SCALE GENOMIC DNA]</scope>
    <source>
        <strain evidence="6">CGMCC 1.7738</strain>
    </source>
</reference>
<dbReference type="SUPFAM" id="SSF52833">
    <property type="entry name" value="Thioredoxin-like"/>
    <property type="match status" value="1"/>
</dbReference>
<keyword evidence="1" id="KW-0560">Oxidoreductase</keyword>
<dbReference type="AlphaFoldDB" id="A0A1I4EEL3"/>
<dbReference type="STRING" id="553466.SAMN04487950_2127"/>
<dbReference type="InterPro" id="IPR036249">
    <property type="entry name" value="Thioredoxin-like_sf"/>
</dbReference>
<dbReference type="PANTHER" id="PTHR43110:SF1">
    <property type="entry name" value="THIOL PEROXIDASE"/>
    <property type="match status" value="1"/>
</dbReference>
<protein>
    <submittedName>
        <fullName evidence="5">Peroxiredoxin</fullName>
    </submittedName>
</protein>
<dbReference type="Pfam" id="PF00578">
    <property type="entry name" value="AhpC-TSA"/>
    <property type="match status" value="1"/>
</dbReference>